<accession>A0A939PH07</accession>
<dbReference type="EMBL" id="JAGEOJ010000009">
    <property type="protein sequence ID" value="MBO2449943.1"/>
    <property type="molecule type" value="Genomic_DNA"/>
</dbReference>
<comment type="caution">
    <text evidence="2">The sequence shown here is derived from an EMBL/GenBank/DDBJ whole genome shotgun (WGS) entry which is preliminary data.</text>
</comment>
<evidence type="ECO:0000313" key="2">
    <source>
        <dbReference type="EMBL" id="MBO2449943.1"/>
    </source>
</evidence>
<dbReference type="Proteomes" id="UP000669179">
    <property type="component" value="Unassembled WGS sequence"/>
</dbReference>
<feature type="transmembrane region" description="Helical" evidence="1">
    <location>
        <begin position="204"/>
        <end position="224"/>
    </location>
</feature>
<evidence type="ECO:0000256" key="1">
    <source>
        <dbReference type="SAM" id="Phobius"/>
    </source>
</evidence>
<organism evidence="2 3">
    <name type="scientific">Actinomadura barringtoniae</name>
    <dbReference type="NCBI Taxonomy" id="1427535"/>
    <lineage>
        <taxon>Bacteria</taxon>
        <taxon>Bacillati</taxon>
        <taxon>Actinomycetota</taxon>
        <taxon>Actinomycetes</taxon>
        <taxon>Streptosporangiales</taxon>
        <taxon>Thermomonosporaceae</taxon>
        <taxon>Actinomadura</taxon>
    </lineage>
</organism>
<dbReference type="Pfam" id="PF14023">
    <property type="entry name" value="Bestrophin-like"/>
    <property type="match status" value="1"/>
</dbReference>
<feature type="transmembrane region" description="Helical" evidence="1">
    <location>
        <begin position="175"/>
        <end position="197"/>
    </location>
</feature>
<feature type="transmembrane region" description="Helical" evidence="1">
    <location>
        <begin position="6"/>
        <end position="23"/>
    </location>
</feature>
<evidence type="ECO:0008006" key="4">
    <source>
        <dbReference type="Google" id="ProtNLM"/>
    </source>
</evidence>
<name>A0A939PH07_9ACTN</name>
<gene>
    <name evidence="2" type="ORF">J4573_22765</name>
</gene>
<feature type="transmembrane region" description="Helical" evidence="1">
    <location>
        <begin position="35"/>
        <end position="60"/>
    </location>
</feature>
<keyword evidence="1" id="KW-0812">Transmembrane</keyword>
<proteinExistence type="predicted"/>
<keyword evidence="3" id="KW-1185">Reference proteome</keyword>
<dbReference type="AlphaFoldDB" id="A0A939PH07"/>
<protein>
    <recommendedName>
        <fullName evidence="4">DUF4239 domain-containing protein</fullName>
    </recommendedName>
</protein>
<dbReference type="InterPro" id="IPR025333">
    <property type="entry name" value="DUF4239"/>
</dbReference>
<evidence type="ECO:0000313" key="3">
    <source>
        <dbReference type="Proteomes" id="UP000669179"/>
    </source>
</evidence>
<reference evidence="2" key="1">
    <citation type="submission" date="2021-03" db="EMBL/GenBank/DDBJ databases">
        <authorList>
            <person name="Kanchanasin P."/>
            <person name="Saeng-In P."/>
            <person name="Phongsopitanun W."/>
            <person name="Yuki M."/>
            <person name="Kudo T."/>
            <person name="Ohkuma M."/>
            <person name="Tanasupawat S."/>
        </authorList>
    </citation>
    <scope>NUCLEOTIDE SEQUENCE</scope>
    <source>
        <strain evidence="2">GKU 128</strain>
    </source>
</reference>
<keyword evidence="1" id="KW-0472">Membrane</keyword>
<keyword evidence="1" id="KW-1133">Transmembrane helix</keyword>
<dbReference type="RefSeq" id="WP_208257824.1">
    <property type="nucleotide sequence ID" value="NZ_JAGEOJ010000009.1"/>
</dbReference>
<sequence>MQGAGVMATALALTAAGTVVTVRMMRRNASRRDEIVMGVLGPSIGALHMLIVAFALVAGWQSVTDADTSADNEAKRAIELYWSARAVPNPVGAAVQGDVRTYAQVTIHKEWPMMRRGDLGDDSGLILDQARLRLLRFHPKDFSVEQRRLDAMDRLRDLSGFHDERSSLAGSRLPAMLLLGVIGTSLLMIIFPLVMGLEGSLHSLAWAITTSMLFTVTVLVVFQFERPYGGAVGIRPGAMLGAQEQFARIDTYPPTRLAPAKK</sequence>